<dbReference type="PANTHER" id="PTHR36434:SF1">
    <property type="entry name" value="MEMBRANE PROTEASE YUGP-RELATED"/>
    <property type="match status" value="1"/>
</dbReference>
<evidence type="ECO:0000256" key="1">
    <source>
        <dbReference type="SAM" id="Phobius"/>
    </source>
</evidence>
<organism evidence="2 3">
    <name type="scientific">Candidatus Thiomargarita nelsonii</name>
    <dbReference type="NCBI Taxonomy" id="1003181"/>
    <lineage>
        <taxon>Bacteria</taxon>
        <taxon>Pseudomonadati</taxon>
        <taxon>Pseudomonadota</taxon>
        <taxon>Gammaproteobacteria</taxon>
        <taxon>Thiotrichales</taxon>
        <taxon>Thiotrichaceae</taxon>
        <taxon>Thiomargarita</taxon>
    </lineage>
</organism>
<keyword evidence="1" id="KW-0472">Membrane</keyword>
<feature type="transmembrane region" description="Helical" evidence="1">
    <location>
        <begin position="199"/>
        <end position="219"/>
    </location>
</feature>
<protein>
    <submittedName>
        <fullName evidence="2">Peptidase</fullName>
    </submittedName>
</protein>
<keyword evidence="3" id="KW-1185">Reference proteome</keyword>
<dbReference type="Proteomes" id="UP000030428">
    <property type="component" value="Unassembled WGS sequence"/>
</dbReference>
<dbReference type="AlphaFoldDB" id="A0A0A6PAI0"/>
<dbReference type="PANTHER" id="PTHR36434">
    <property type="entry name" value="MEMBRANE PROTEASE YUGP-RELATED"/>
    <property type="match status" value="1"/>
</dbReference>
<gene>
    <name evidence="2" type="ORF">PN36_28995</name>
</gene>
<reference evidence="2 3" key="1">
    <citation type="journal article" date="2016" name="Front. Microbiol.">
        <title>Single-Cell (Meta-)Genomics of a Dimorphic Candidatus Thiomargarita nelsonii Reveals Genomic Plasticity.</title>
        <authorList>
            <person name="Flood B.E."/>
            <person name="Fliss P."/>
            <person name="Jones D.S."/>
            <person name="Dick G.J."/>
            <person name="Jain S."/>
            <person name="Kaster A.K."/>
            <person name="Winkel M."/>
            <person name="Mussmann M."/>
            <person name="Bailey J."/>
        </authorList>
    </citation>
    <scope>NUCLEOTIDE SEQUENCE [LARGE SCALE GENOMIC DNA]</scope>
    <source>
        <strain evidence="2">Hydrate Ridge</strain>
    </source>
</reference>
<keyword evidence="1" id="KW-1133">Transmembrane helix</keyword>
<feature type="transmembrane region" description="Helical" evidence="1">
    <location>
        <begin position="120"/>
        <end position="139"/>
    </location>
</feature>
<name>A0A0A6PAI0_9GAMM</name>
<dbReference type="Pfam" id="PF04298">
    <property type="entry name" value="Zn_peptidase_2"/>
    <property type="match status" value="1"/>
</dbReference>
<feature type="transmembrane region" description="Helical" evidence="1">
    <location>
        <begin position="146"/>
        <end position="166"/>
    </location>
</feature>
<dbReference type="EMBL" id="JSZA02000195">
    <property type="protein sequence ID" value="KHD07790.1"/>
    <property type="molecule type" value="Genomic_DNA"/>
</dbReference>
<accession>A0A0A6PAI0</accession>
<evidence type="ECO:0000313" key="3">
    <source>
        <dbReference type="Proteomes" id="UP000030428"/>
    </source>
</evidence>
<comment type="caution">
    <text evidence="2">The sequence shown here is derived from an EMBL/GenBank/DDBJ whole genome shotgun (WGS) entry which is preliminary data.</text>
</comment>
<keyword evidence="1" id="KW-0812">Transmembrane</keyword>
<sequence>MHILILLLILVVIIYGPQIWAKKILTKYSKHREDFPGTGGELARHLLDKLNMSHVKVEVTELGDHYDPIEKTVRLSQANWSNKSLTAVVTAAHEVGHAIQDQSDYQPLQARTKLIGIAQMAEKIGAGLMMMIPVIAIIARVPAAGILMFLGGFASLGASVVVHFVTLPVEWDASFKRALPILAKGQYIPAKDKRAARRILTACALTYVASSLASLLNLWRWIAILRR</sequence>
<evidence type="ECO:0000313" key="2">
    <source>
        <dbReference type="EMBL" id="KHD07790.1"/>
    </source>
</evidence>
<dbReference type="InterPro" id="IPR007395">
    <property type="entry name" value="Zn_peptidase_2"/>
</dbReference>
<proteinExistence type="predicted"/>